<dbReference type="OrthoDB" id="81017at2"/>
<gene>
    <name evidence="1" type="ORF">RN87_06025</name>
</gene>
<protein>
    <submittedName>
        <fullName evidence="1">Osmolarity sensor protein EnvZ</fullName>
    </submittedName>
</protein>
<sequence length="160" mass="18786">MKKIILVSIAKEKKIEDFRMVIMPSGRDKIGLIQDKDYGIVAYPNKNNFEKIGELIYWGFNESDDKVIDISPNIKFEKQFYNCSSFRKVLNEYNEISFSFVKGIYKILLLKKQGDAFVAFEDENKEAVEYIFPEKPTALELGTKVMEMFEYKERYDGLIE</sequence>
<evidence type="ECO:0000313" key="2">
    <source>
        <dbReference type="Proteomes" id="UP000063275"/>
    </source>
</evidence>
<reference evidence="1 2" key="1">
    <citation type="submission" date="2015-11" db="EMBL/GenBank/DDBJ databases">
        <authorList>
            <person name="Zhang Y."/>
            <person name="Guo Z."/>
        </authorList>
    </citation>
    <scope>NUCLEOTIDE SEQUENCE [LARGE SCALE GENOMIC DNA]</scope>
    <source>
        <strain evidence="1 2">ChDC F174</strain>
    </source>
</reference>
<dbReference type="AlphaFoldDB" id="A0A0S2ZMM7"/>
<evidence type="ECO:0000313" key="1">
    <source>
        <dbReference type="EMBL" id="ALQ40087.1"/>
    </source>
</evidence>
<accession>A0A0S2ZMM7</accession>
<name>A0A0S2ZMM7_9FUSO</name>
<dbReference type="KEGG" id="fhw:RN87_06025"/>
<dbReference type="EMBL" id="CP013331">
    <property type="protein sequence ID" value="ALQ40087.1"/>
    <property type="molecule type" value="Genomic_DNA"/>
</dbReference>
<dbReference type="Proteomes" id="UP000063275">
    <property type="component" value="Chromosome"/>
</dbReference>
<organism evidence="1">
    <name type="scientific">Fusobacterium hwasookii ChDC F174</name>
    <dbReference type="NCBI Taxonomy" id="1307442"/>
    <lineage>
        <taxon>Bacteria</taxon>
        <taxon>Fusobacteriati</taxon>
        <taxon>Fusobacteriota</taxon>
        <taxon>Fusobacteriia</taxon>
        <taxon>Fusobacteriales</taxon>
        <taxon>Fusobacteriaceae</taxon>
        <taxon>Fusobacterium</taxon>
    </lineage>
</organism>
<proteinExistence type="predicted"/>
<dbReference type="RefSeq" id="WP_029492707.1">
    <property type="nucleotide sequence ID" value="NZ_ATKF01000017.1"/>
</dbReference>